<comment type="caution">
    <text evidence="2">The sequence shown here is derived from an EMBL/GenBank/DDBJ whole genome shotgun (WGS) entry which is preliminary data.</text>
</comment>
<sequence length="254" mass="27829">MRETLAEQFQGESHEKPSTEEDDQKSRSNKKIKTGEEHEPVEMDVSDKSTLPSSNDKPSYRDKDSCPKALVVAQSNVVTAEQTAEGDIPVLEGNQGDGSEKAVSAKNEAVISAGTIPKIVENEFGPWMVVQRPQRKKLCKEKVDEHPENVAKDSNKFQVLLNDMHEDAENLNNARVENVTPIVKQVRRGLRPNGQKSTKFGPPKPKSNLAASHAIQSKPQLKVLANDSSQKDSPHADQVSSDDVNKDASNGATD</sequence>
<reference evidence="2 3" key="1">
    <citation type="submission" date="2024-01" db="EMBL/GenBank/DDBJ databases">
        <title>The genomes of 5 underutilized Papilionoideae crops provide insights into root nodulation and disease resistanc.</title>
        <authorList>
            <person name="Yuan L."/>
        </authorList>
    </citation>
    <scope>NUCLEOTIDE SEQUENCE [LARGE SCALE GENOMIC DNA]</scope>
    <source>
        <strain evidence="2">ZHUSHIDOU_FW_LH</strain>
        <tissue evidence="2">Leaf</tissue>
    </source>
</reference>
<dbReference type="EMBL" id="JAYWIO010000005">
    <property type="protein sequence ID" value="KAK7258748.1"/>
    <property type="molecule type" value="Genomic_DNA"/>
</dbReference>
<dbReference type="Proteomes" id="UP001372338">
    <property type="component" value="Unassembled WGS sequence"/>
</dbReference>
<proteinExistence type="predicted"/>
<keyword evidence="3" id="KW-1185">Reference proteome</keyword>
<name>A0AAN9EK74_CROPI</name>
<feature type="compositionally biased region" description="Polar residues" evidence="1">
    <location>
        <begin position="238"/>
        <end position="254"/>
    </location>
</feature>
<protein>
    <submittedName>
        <fullName evidence="2">Uncharacterized protein</fullName>
    </submittedName>
</protein>
<feature type="region of interest" description="Disordered" evidence="1">
    <location>
        <begin position="171"/>
        <end position="254"/>
    </location>
</feature>
<evidence type="ECO:0000313" key="3">
    <source>
        <dbReference type="Proteomes" id="UP001372338"/>
    </source>
</evidence>
<gene>
    <name evidence="2" type="ORF">RIF29_24333</name>
</gene>
<feature type="compositionally biased region" description="Polar residues" evidence="1">
    <location>
        <begin position="48"/>
        <end position="57"/>
    </location>
</feature>
<feature type="region of interest" description="Disordered" evidence="1">
    <location>
        <begin position="1"/>
        <end position="67"/>
    </location>
</feature>
<organism evidence="2 3">
    <name type="scientific">Crotalaria pallida</name>
    <name type="common">Smooth rattlebox</name>
    <name type="synonym">Crotalaria striata</name>
    <dbReference type="NCBI Taxonomy" id="3830"/>
    <lineage>
        <taxon>Eukaryota</taxon>
        <taxon>Viridiplantae</taxon>
        <taxon>Streptophyta</taxon>
        <taxon>Embryophyta</taxon>
        <taxon>Tracheophyta</taxon>
        <taxon>Spermatophyta</taxon>
        <taxon>Magnoliopsida</taxon>
        <taxon>eudicotyledons</taxon>
        <taxon>Gunneridae</taxon>
        <taxon>Pentapetalae</taxon>
        <taxon>rosids</taxon>
        <taxon>fabids</taxon>
        <taxon>Fabales</taxon>
        <taxon>Fabaceae</taxon>
        <taxon>Papilionoideae</taxon>
        <taxon>50 kb inversion clade</taxon>
        <taxon>genistoids sensu lato</taxon>
        <taxon>core genistoids</taxon>
        <taxon>Crotalarieae</taxon>
        <taxon>Crotalaria</taxon>
    </lineage>
</organism>
<evidence type="ECO:0000313" key="2">
    <source>
        <dbReference type="EMBL" id="KAK7258748.1"/>
    </source>
</evidence>
<accession>A0AAN9EK74</accession>
<dbReference type="AlphaFoldDB" id="A0AAN9EK74"/>
<feature type="compositionally biased region" description="Basic and acidic residues" evidence="1">
    <location>
        <begin position="33"/>
        <end position="47"/>
    </location>
</feature>
<evidence type="ECO:0000256" key="1">
    <source>
        <dbReference type="SAM" id="MobiDB-lite"/>
    </source>
</evidence>